<gene>
    <name evidence="2" type="ORF">SCA03_40020</name>
</gene>
<feature type="compositionally biased region" description="Basic and acidic residues" evidence="1">
    <location>
        <begin position="36"/>
        <end position="45"/>
    </location>
</feature>
<accession>A0A4Y3R1J7</accession>
<keyword evidence="3" id="KW-1185">Reference proteome</keyword>
<feature type="region of interest" description="Disordered" evidence="1">
    <location>
        <begin position="1"/>
        <end position="117"/>
    </location>
</feature>
<organism evidence="2 3">
    <name type="scientific">Streptomyces cacaoi</name>
    <dbReference type="NCBI Taxonomy" id="1898"/>
    <lineage>
        <taxon>Bacteria</taxon>
        <taxon>Bacillati</taxon>
        <taxon>Actinomycetota</taxon>
        <taxon>Actinomycetes</taxon>
        <taxon>Kitasatosporales</taxon>
        <taxon>Streptomycetaceae</taxon>
        <taxon>Streptomyces</taxon>
    </lineage>
</organism>
<evidence type="ECO:0000313" key="3">
    <source>
        <dbReference type="Proteomes" id="UP000319210"/>
    </source>
</evidence>
<sequence>MPVRGNALAVRCLSRWGPPRRGVTAAGEEGSGGGDVARRDHRHGDGSAADGGGGGSTGRGDDAFDGGEGAGPSVVSAPRVREGRGPERRRGPERPPSLSAVVAGIGSGALGGQPFGG</sequence>
<dbReference type="AlphaFoldDB" id="A0A4Y3R1J7"/>
<dbReference type="Proteomes" id="UP000319210">
    <property type="component" value="Unassembled WGS sequence"/>
</dbReference>
<reference evidence="2 3" key="1">
    <citation type="submission" date="2019-06" db="EMBL/GenBank/DDBJ databases">
        <title>Whole genome shotgun sequence of Streptomyces cacaoi subsp. cacaoi NBRC 12748.</title>
        <authorList>
            <person name="Hosoyama A."/>
            <person name="Uohara A."/>
            <person name="Ohji S."/>
            <person name="Ichikawa N."/>
        </authorList>
    </citation>
    <scope>NUCLEOTIDE SEQUENCE [LARGE SCALE GENOMIC DNA]</scope>
    <source>
        <strain evidence="2 3">NBRC 12748</strain>
    </source>
</reference>
<feature type="compositionally biased region" description="Gly residues" evidence="1">
    <location>
        <begin position="49"/>
        <end position="58"/>
    </location>
</feature>
<evidence type="ECO:0000313" key="2">
    <source>
        <dbReference type="EMBL" id="GEB51451.1"/>
    </source>
</evidence>
<evidence type="ECO:0000256" key="1">
    <source>
        <dbReference type="SAM" id="MobiDB-lite"/>
    </source>
</evidence>
<feature type="compositionally biased region" description="Basic and acidic residues" evidence="1">
    <location>
        <begin position="79"/>
        <end position="93"/>
    </location>
</feature>
<name>A0A4Y3R1J7_STRCI</name>
<protein>
    <submittedName>
        <fullName evidence="2">Uncharacterized protein</fullName>
    </submittedName>
</protein>
<comment type="caution">
    <text evidence="2">The sequence shown here is derived from an EMBL/GenBank/DDBJ whole genome shotgun (WGS) entry which is preliminary data.</text>
</comment>
<dbReference type="EMBL" id="BJMM01000020">
    <property type="protein sequence ID" value="GEB51451.1"/>
    <property type="molecule type" value="Genomic_DNA"/>
</dbReference>
<feature type="compositionally biased region" description="Gly residues" evidence="1">
    <location>
        <begin position="105"/>
        <end position="117"/>
    </location>
</feature>
<proteinExistence type="predicted"/>